<reference evidence="1 2" key="1">
    <citation type="submission" date="2024-09" db="EMBL/GenBank/DDBJ databases">
        <authorList>
            <person name="Lee S.D."/>
        </authorList>
    </citation>
    <scope>NUCLEOTIDE SEQUENCE [LARGE SCALE GENOMIC DNA]</scope>
    <source>
        <strain evidence="1 2">N1-5</strain>
    </source>
</reference>
<protein>
    <submittedName>
        <fullName evidence="1">Uncharacterized protein</fullName>
    </submittedName>
</protein>
<accession>A0ABV6UXC9</accession>
<name>A0ABV6UXC9_9ACTN</name>
<gene>
    <name evidence="1" type="ORF">ACEZDJ_32990</name>
</gene>
<evidence type="ECO:0000313" key="2">
    <source>
        <dbReference type="Proteomes" id="UP001592528"/>
    </source>
</evidence>
<proteinExistence type="predicted"/>
<sequence length="205" mass="22419">MMRDLIAAFSTATRDRMTGAEWRKRTGDIYTHDLGDGFHAWVGLNRASKQYPLKINPVVGLRYDPLERLLADITGARSQTAATIAQSVGYLTPGNSFLQLQVTEPDDAGRVADELHDLVETYGLPFARQHANTDALLTALRAGGNVPNPDRARLLIPALHFLRGATDETRAGLAQGLAHYGQNTSMPVVAEYHRFANALTTRLPA</sequence>
<keyword evidence="2" id="KW-1185">Reference proteome</keyword>
<evidence type="ECO:0000313" key="1">
    <source>
        <dbReference type="EMBL" id="MFC1406120.1"/>
    </source>
</evidence>
<organism evidence="1 2">
    <name type="scientific">Streptacidiphilus cavernicola</name>
    <dbReference type="NCBI Taxonomy" id="3342716"/>
    <lineage>
        <taxon>Bacteria</taxon>
        <taxon>Bacillati</taxon>
        <taxon>Actinomycetota</taxon>
        <taxon>Actinomycetes</taxon>
        <taxon>Kitasatosporales</taxon>
        <taxon>Streptomycetaceae</taxon>
        <taxon>Streptacidiphilus</taxon>
    </lineage>
</organism>
<dbReference type="EMBL" id="JBHEZZ010000026">
    <property type="protein sequence ID" value="MFC1406120.1"/>
    <property type="molecule type" value="Genomic_DNA"/>
</dbReference>
<dbReference type="Proteomes" id="UP001592528">
    <property type="component" value="Unassembled WGS sequence"/>
</dbReference>
<dbReference type="RefSeq" id="WP_030263011.1">
    <property type="nucleotide sequence ID" value="NZ_JBHEZZ010000026.1"/>
</dbReference>
<comment type="caution">
    <text evidence="1">The sequence shown here is derived from an EMBL/GenBank/DDBJ whole genome shotgun (WGS) entry which is preliminary data.</text>
</comment>